<evidence type="ECO:0000313" key="3">
    <source>
        <dbReference type="Proteomes" id="UP000027135"/>
    </source>
</evidence>
<proteinExistence type="predicted"/>
<dbReference type="AlphaFoldDB" id="A0A067RLY2"/>
<feature type="signal peptide" evidence="1">
    <location>
        <begin position="1"/>
        <end position="18"/>
    </location>
</feature>
<gene>
    <name evidence="2" type="ORF">L798_03555</name>
</gene>
<name>A0A067RLY2_ZOONE</name>
<dbReference type="Proteomes" id="UP000027135">
    <property type="component" value="Unassembled WGS sequence"/>
</dbReference>
<dbReference type="InParanoid" id="A0A067RLY2"/>
<evidence type="ECO:0000256" key="1">
    <source>
        <dbReference type="SAM" id="SignalP"/>
    </source>
</evidence>
<keyword evidence="3" id="KW-1185">Reference proteome</keyword>
<evidence type="ECO:0000313" key="2">
    <source>
        <dbReference type="EMBL" id="KDR21600.1"/>
    </source>
</evidence>
<keyword evidence="1" id="KW-0732">Signal</keyword>
<protein>
    <submittedName>
        <fullName evidence="2">Uncharacterized protein</fullName>
    </submittedName>
</protein>
<feature type="chain" id="PRO_5001648634" evidence="1">
    <location>
        <begin position="19"/>
        <end position="122"/>
    </location>
</feature>
<sequence>MNIMRISAIMGIAALIPASTVHVTTAPRMYSMVTPRDTPTDAKADSIPRSKHPGYNTLLIGRTIGSLGPRYNPQDSQLRTHRRENRKPYKVFRSRDLYSLRGRTIFLDVAHLIDIAIVILFI</sequence>
<accession>A0A067RLY2</accession>
<reference evidence="2 3" key="1">
    <citation type="journal article" date="2014" name="Nat. Commun.">
        <title>Molecular traces of alternative social organization in a termite genome.</title>
        <authorList>
            <person name="Terrapon N."/>
            <person name="Li C."/>
            <person name="Robertson H.M."/>
            <person name="Ji L."/>
            <person name="Meng X."/>
            <person name="Booth W."/>
            <person name="Chen Z."/>
            <person name="Childers C.P."/>
            <person name="Glastad K.M."/>
            <person name="Gokhale K."/>
            <person name="Gowin J."/>
            <person name="Gronenberg W."/>
            <person name="Hermansen R.A."/>
            <person name="Hu H."/>
            <person name="Hunt B.G."/>
            <person name="Huylmans A.K."/>
            <person name="Khalil S.M."/>
            <person name="Mitchell R.D."/>
            <person name="Munoz-Torres M.C."/>
            <person name="Mustard J.A."/>
            <person name="Pan H."/>
            <person name="Reese J.T."/>
            <person name="Scharf M.E."/>
            <person name="Sun F."/>
            <person name="Vogel H."/>
            <person name="Xiao J."/>
            <person name="Yang W."/>
            <person name="Yang Z."/>
            <person name="Yang Z."/>
            <person name="Zhou J."/>
            <person name="Zhu J."/>
            <person name="Brent C.S."/>
            <person name="Elsik C.G."/>
            <person name="Goodisman M.A."/>
            <person name="Liberles D.A."/>
            <person name="Roe R.M."/>
            <person name="Vargo E.L."/>
            <person name="Vilcinskas A."/>
            <person name="Wang J."/>
            <person name="Bornberg-Bauer E."/>
            <person name="Korb J."/>
            <person name="Zhang G."/>
            <person name="Liebig J."/>
        </authorList>
    </citation>
    <scope>NUCLEOTIDE SEQUENCE [LARGE SCALE GENOMIC DNA]</scope>
    <source>
        <tissue evidence="2">Whole organism</tissue>
    </source>
</reference>
<organism evidence="2 3">
    <name type="scientific">Zootermopsis nevadensis</name>
    <name type="common">Dampwood termite</name>
    <dbReference type="NCBI Taxonomy" id="136037"/>
    <lineage>
        <taxon>Eukaryota</taxon>
        <taxon>Metazoa</taxon>
        <taxon>Ecdysozoa</taxon>
        <taxon>Arthropoda</taxon>
        <taxon>Hexapoda</taxon>
        <taxon>Insecta</taxon>
        <taxon>Pterygota</taxon>
        <taxon>Neoptera</taxon>
        <taxon>Polyneoptera</taxon>
        <taxon>Dictyoptera</taxon>
        <taxon>Blattodea</taxon>
        <taxon>Blattoidea</taxon>
        <taxon>Termitoidae</taxon>
        <taxon>Termopsidae</taxon>
        <taxon>Zootermopsis</taxon>
    </lineage>
</organism>
<dbReference type="EMBL" id="KK852548">
    <property type="protein sequence ID" value="KDR21600.1"/>
    <property type="molecule type" value="Genomic_DNA"/>
</dbReference>